<keyword evidence="1" id="KW-0010">Activator</keyword>
<keyword evidence="1" id="KW-0805">Transcription regulation</keyword>
<evidence type="ECO:0000313" key="4">
    <source>
        <dbReference type="Proteomes" id="UP000799536"/>
    </source>
</evidence>
<keyword evidence="1" id="KW-0804">Transcription</keyword>
<evidence type="ECO:0000256" key="2">
    <source>
        <dbReference type="SAM" id="MobiDB-lite"/>
    </source>
</evidence>
<accession>A0A9P4JF37</accession>
<dbReference type="EMBL" id="ML994172">
    <property type="protein sequence ID" value="KAF2198085.1"/>
    <property type="molecule type" value="Genomic_DNA"/>
</dbReference>
<feature type="region of interest" description="Disordered" evidence="2">
    <location>
        <begin position="137"/>
        <end position="169"/>
    </location>
</feature>
<reference evidence="3" key="1">
    <citation type="journal article" date="2020" name="Stud. Mycol.">
        <title>101 Dothideomycetes genomes: a test case for predicting lifestyles and emergence of pathogens.</title>
        <authorList>
            <person name="Haridas S."/>
            <person name="Albert R."/>
            <person name="Binder M."/>
            <person name="Bloem J."/>
            <person name="Labutti K."/>
            <person name="Salamov A."/>
            <person name="Andreopoulos B."/>
            <person name="Baker S."/>
            <person name="Barry K."/>
            <person name="Bills G."/>
            <person name="Bluhm B."/>
            <person name="Cannon C."/>
            <person name="Castanera R."/>
            <person name="Culley D."/>
            <person name="Daum C."/>
            <person name="Ezra D."/>
            <person name="Gonzalez J."/>
            <person name="Henrissat B."/>
            <person name="Kuo A."/>
            <person name="Liang C."/>
            <person name="Lipzen A."/>
            <person name="Lutzoni F."/>
            <person name="Magnuson J."/>
            <person name="Mondo S."/>
            <person name="Nolan M."/>
            <person name="Ohm R."/>
            <person name="Pangilinan J."/>
            <person name="Park H.-J."/>
            <person name="Ramirez L."/>
            <person name="Alfaro M."/>
            <person name="Sun H."/>
            <person name="Tritt A."/>
            <person name="Yoshinaga Y."/>
            <person name="Zwiers L.-H."/>
            <person name="Turgeon B."/>
            <person name="Goodwin S."/>
            <person name="Spatafora J."/>
            <person name="Crous P."/>
            <person name="Grigoriev I."/>
        </authorList>
    </citation>
    <scope>NUCLEOTIDE SEQUENCE</scope>
    <source>
        <strain evidence="3">ATCC 74209</strain>
    </source>
</reference>
<keyword evidence="4" id="KW-1185">Reference proteome</keyword>
<keyword evidence="1" id="KW-0539">Nucleus</keyword>
<comment type="similarity">
    <text evidence="1">Belongs to the Mediator complex subunit 8 family.</text>
</comment>
<feature type="compositionally biased region" description="Acidic residues" evidence="2">
    <location>
        <begin position="145"/>
        <end position="168"/>
    </location>
</feature>
<comment type="subunit">
    <text evidence="1">Component of the Mediator complex.</text>
</comment>
<dbReference type="Pfam" id="PF10232">
    <property type="entry name" value="Med8"/>
    <property type="match status" value="1"/>
</dbReference>
<dbReference type="GO" id="GO:0016592">
    <property type="term" value="C:mediator complex"/>
    <property type="evidence" value="ECO:0007669"/>
    <property type="project" value="InterPro"/>
</dbReference>
<sequence length="282" mass="30570">MTNPPPGTPSIEDIKALETLRLRLSTVVKNLEGLQVMFYRGQPMMDWPTLQAASQTLGQFMSTLQQTLSEHSSTLSSLQPYPLPTLHPLSSIEGVIQQLLSTKNPLQVDDWIAERLKVAGSFCDGVGEFVEVDEDVGGRAKGEGEGEGEGDEEMETVEDDGGEDDDEGGIEKMESFKRLPGGGTIREEELTELWDEAFTITGDAIDEWQTSQAEAIGGATDEGGAEKNMDVEMKDAVATTEKEKEKEKAEPRLPMEMLLRFMSTGVMDSVPDAGGLPGQVAG</sequence>
<dbReference type="InterPro" id="IPR019364">
    <property type="entry name" value="Mediatior_Med8_fun/met"/>
</dbReference>
<comment type="function">
    <text evidence="1">Component of the Mediator complex, a coactivator involved in the regulated transcription of nearly all RNA polymerase II-dependent genes. Mediator functions as a bridge to convey information from gene-specific regulatory proteins to the basal RNA polymerase II transcription machinery. Mediator is recruited to promoters by direct interactions with regulatory proteins and serves as a scaffold for the assembly of a functional preinitiation complex with RNA polymerase II and the general transcription factors.</text>
</comment>
<evidence type="ECO:0000256" key="1">
    <source>
        <dbReference type="RuleBase" id="RU364144"/>
    </source>
</evidence>
<name>A0A9P4JF37_9PLEO</name>
<dbReference type="OrthoDB" id="5329317at2759"/>
<comment type="caution">
    <text evidence="3">The sequence shown here is derived from an EMBL/GenBank/DDBJ whole genome shotgun (WGS) entry which is preliminary data.</text>
</comment>
<dbReference type="Gene3D" id="1.20.58.1710">
    <property type="match status" value="1"/>
</dbReference>
<evidence type="ECO:0000313" key="3">
    <source>
        <dbReference type="EMBL" id="KAF2198085.1"/>
    </source>
</evidence>
<protein>
    <recommendedName>
        <fullName evidence="1">Mediator of RNA polymerase II transcription subunit 8</fullName>
    </recommendedName>
    <alternativeName>
        <fullName evidence="1">Mediator complex subunit 8</fullName>
    </alternativeName>
</protein>
<proteinExistence type="inferred from homology"/>
<dbReference type="GO" id="GO:0003712">
    <property type="term" value="F:transcription coregulator activity"/>
    <property type="evidence" value="ECO:0007669"/>
    <property type="project" value="InterPro"/>
</dbReference>
<comment type="subcellular location">
    <subcellularLocation>
        <location evidence="1">Nucleus</location>
    </subcellularLocation>
</comment>
<dbReference type="Proteomes" id="UP000799536">
    <property type="component" value="Unassembled WGS sequence"/>
</dbReference>
<gene>
    <name evidence="1" type="primary">MED8</name>
    <name evidence="3" type="ORF">GQ43DRAFT_465902</name>
</gene>
<organism evidence="3 4">
    <name type="scientific">Delitschia confertaspora ATCC 74209</name>
    <dbReference type="NCBI Taxonomy" id="1513339"/>
    <lineage>
        <taxon>Eukaryota</taxon>
        <taxon>Fungi</taxon>
        <taxon>Dikarya</taxon>
        <taxon>Ascomycota</taxon>
        <taxon>Pezizomycotina</taxon>
        <taxon>Dothideomycetes</taxon>
        <taxon>Pleosporomycetidae</taxon>
        <taxon>Pleosporales</taxon>
        <taxon>Delitschiaceae</taxon>
        <taxon>Delitschia</taxon>
    </lineage>
</organism>
<dbReference type="GO" id="GO:0006357">
    <property type="term" value="P:regulation of transcription by RNA polymerase II"/>
    <property type="evidence" value="ECO:0007669"/>
    <property type="project" value="InterPro"/>
</dbReference>
<dbReference type="AlphaFoldDB" id="A0A9P4JF37"/>